<feature type="compositionally biased region" description="Low complexity" evidence="1">
    <location>
        <begin position="33"/>
        <end position="51"/>
    </location>
</feature>
<dbReference type="Proteomes" id="UP000657592">
    <property type="component" value="Unassembled WGS sequence"/>
</dbReference>
<accession>A0A917MMV5</accession>
<evidence type="ECO:0000313" key="4">
    <source>
        <dbReference type="Proteomes" id="UP000657592"/>
    </source>
</evidence>
<name>A0A917MMV5_9MICO</name>
<evidence type="ECO:0000256" key="2">
    <source>
        <dbReference type="SAM" id="SignalP"/>
    </source>
</evidence>
<sequence length="358" mass="37443">MIPSPRRARRLAPALLAGLALLLSACATPVEPAASPSPSAPTVAPTASAAPLPSPSPEPVRAERAAFDGDCTRLFSQQEVSEFLGTDVQLLAASADLDDQFVPDFAASLEASKTLWCVWARGDNNEVPRSLEVTALPVTLLRHGAADTAAECVPDGRGGHTLHCDAALVRAGAWIRVSWAALAEMGAPEAQRVTGELLDDIAGRLAADGGPIVQRHSAWPRVTCDELTDGVRRDFPGAEAGIPTDTAPGGPTWQALEDTGLMLLCGWVRYEPYFSFHAWLQHDVGAPTDDQLGDAESVSVDGADAAYLVPGRFLTAVLVVGESRITVGGTSESTAEELLAAARTTITALADAGAIERR</sequence>
<keyword evidence="2" id="KW-0732">Signal</keyword>
<feature type="chain" id="PRO_5038907801" evidence="2">
    <location>
        <begin position="28"/>
        <end position="358"/>
    </location>
</feature>
<proteinExistence type="predicted"/>
<dbReference type="EMBL" id="BMJY01000010">
    <property type="protein sequence ID" value="GGH46653.1"/>
    <property type="molecule type" value="Genomic_DNA"/>
</dbReference>
<protein>
    <submittedName>
        <fullName evidence="3">Uncharacterized protein</fullName>
    </submittedName>
</protein>
<feature type="signal peptide" evidence="2">
    <location>
        <begin position="1"/>
        <end position="27"/>
    </location>
</feature>
<evidence type="ECO:0000313" key="3">
    <source>
        <dbReference type="EMBL" id="GGH46653.1"/>
    </source>
</evidence>
<comment type="caution">
    <text evidence="3">The sequence shown here is derived from an EMBL/GenBank/DDBJ whole genome shotgun (WGS) entry which is preliminary data.</text>
</comment>
<dbReference type="PROSITE" id="PS51257">
    <property type="entry name" value="PROKAR_LIPOPROTEIN"/>
    <property type="match status" value="1"/>
</dbReference>
<reference evidence="3" key="2">
    <citation type="submission" date="2020-09" db="EMBL/GenBank/DDBJ databases">
        <authorList>
            <person name="Sun Q."/>
            <person name="Zhou Y."/>
        </authorList>
    </citation>
    <scope>NUCLEOTIDE SEQUENCE</scope>
    <source>
        <strain evidence="3">CGMCC 1.15794</strain>
    </source>
</reference>
<feature type="region of interest" description="Disordered" evidence="1">
    <location>
        <begin position="33"/>
        <end position="61"/>
    </location>
</feature>
<gene>
    <name evidence="3" type="ORF">GCM10010921_22900</name>
</gene>
<dbReference type="AlphaFoldDB" id="A0A917MMV5"/>
<evidence type="ECO:0000256" key="1">
    <source>
        <dbReference type="SAM" id="MobiDB-lite"/>
    </source>
</evidence>
<organism evidence="3 4">
    <name type="scientific">Microbacterium album</name>
    <dbReference type="NCBI Taxonomy" id="2053191"/>
    <lineage>
        <taxon>Bacteria</taxon>
        <taxon>Bacillati</taxon>
        <taxon>Actinomycetota</taxon>
        <taxon>Actinomycetes</taxon>
        <taxon>Micrococcales</taxon>
        <taxon>Microbacteriaceae</taxon>
        <taxon>Microbacterium</taxon>
    </lineage>
</organism>
<dbReference type="RefSeq" id="WP_188756429.1">
    <property type="nucleotide sequence ID" value="NZ_BMJY01000010.1"/>
</dbReference>
<reference evidence="3" key="1">
    <citation type="journal article" date="2014" name="Int. J. Syst. Evol. Microbiol.">
        <title>Complete genome sequence of Corynebacterium casei LMG S-19264T (=DSM 44701T), isolated from a smear-ripened cheese.</title>
        <authorList>
            <consortium name="US DOE Joint Genome Institute (JGI-PGF)"/>
            <person name="Walter F."/>
            <person name="Albersmeier A."/>
            <person name="Kalinowski J."/>
            <person name="Ruckert C."/>
        </authorList>
    </citation>
    <scope>NUCLEOTIDE SEQUENCE</scope>
    <source>
        <strain evidence="3">CGMCC 1.15794</strain>
    </source>
</reference>
<keyword evidence="4" id="KW-1185">Reference proteome</keyword>